<dbReference type="FunFam" id="3.40.50.300:FF:000218">
    <property type="entry name" value="Multidrug ABC transporter ATP-binding protein"/>
    <property type="match status" value="1"/>
</dbReference>
<dbReference type="GO" id="GO:0005524">
    <property type="term" value="F:ATP binding"/>
    <property type="evidence" value="ECO:0007669"/>
    <property type="project" value="UniProtKB-KW"/>
</dbReference>
<dbReference type="PROSITE" id="PS00211">
    <property type="entry name" value="ABC_TRANSPORTER_1"/>
    <property type="match status" value="1"/>
</dbReference>
<comment type="similarity">
    <text evidence="2">Belongs to the ABC transporter superfamily.</text>
</comment>
<keyword evidence="7 8" id="KW-0472">Membrane</keyword>
<dbReference type="Pfam" id="PF00005">
    <property type="entry name" value="ABC_tran"/>
    <property type="match status" value="1"/>
</dbReference>
<keyword evidence="6 8" id="KW-1133">Transmembrane helix</keyword>
<dbReference type="SUPFAM" id="SSF52540">
    <property type="entry name" value="P-loop containing nucleoside triphosphate hydrolases"/>
    <property type="match status" value="1"/>
</dbReference>
<dbReference type="PROSITE" id="PS50893">
    <property type="entry name" value="ABC_TRANSPORTER_2"/>
    <property type="match status" value="1"/>
</dbReference>
<dbReference type="OrthoDB" id="9763744at2"/>
<dbReference type="PROSITE" id="PS50929">
    <property type="entry name" value="ABC_TM1F"/>
    <property type="match status" value="1"/>
</dbReference>
<dbReference type="PANTHER" id="PTHR43394">
    <property type="entry name" value="ATP-DEPENDENT PERMEASE MDL1, MITOCHONDRIAL"/>
    <property type="match status" value="1"/>
</dbReference>
<accession>S5LXC9</accession>
<evidence type="ECO:0000256" key="3">
    <source>
        <dbReference type="ARBA" id="ARBA00022692"/>
    </source>
</evidence>
<dbReference type="Pfam" id="PF00664">
    <property type="entry name" value="ABC_membrane"/>
    <property type="match status" value="1"/>
</dbReference>
<dbReference type="SUPFAM" id="SSF90123">
    <property type="entry name" value="ABC transporter transmembrane region"/>
    <property type="match status" value="1"/>
</dbReference>
<dbReference type="PATRIC" id="fig|1276220.3.peg.666"/>
<protein>
    <submittedName>
        <fullName evidence="11">ABC transporter ATP-binding protein</fullName>
    </submittedName>
</protein>
<evidence type="ECO:0000256" key="6">
    <source>
        <dbReference type="ARBA" id="ARBA00022989"/>
    </source>
</evidence>
<dbReference type="Gene3D" id="3.40.50.300">
    <property type="entry name" value="P-loop containing nucleotide triphosphate hydrolases"/>
    <property type="match status" value="1"/>
</dbReference>
<reference evidence="11 12" key="1">
    <citation type="journal article" date="2013" name="Genome Biol. Evol.">
        <title>Comparison of metabolic capacities and inference of gene content evolution in mosquito-associated Spiroplasma diminutum and S. taiwanense.</title>
        <authorList>
            <person name="Lo W.S."/>
            <person name="Ku C."/>
            <person name="Chen L.L."/>
            <person name="Chang T.H."/>
            <person name="Kuo C.H."/>
        </authorList>
    </citation>
    <scope>NUCLEOTIDE SEQUENCE [LARGE SCALE GENOMIC DNA]</scope>
    <source>
        <strain evidence="11">CT-1</strain>
    </source>
</reference>
<feature type="domain" description="ABC transporter" evidence="9">
    <location>
        <begin position="412"/>
        <end position="649"/>
    </location>
</feature>
<feature type="domain" description="ABC transmembrane type-1" evidence="10">
    <location>
        <begin position="145"/>
        <end position="379"/>
    </location>
</feature>
<feature type="transmembrane region" description="Helical" evidence="8">
    <location>
        <begin position="132"/>
        <end position="161"/>
    </location>
</feature>
<sequence length="651" mass="74456">MLIKKRKKIELYTHLFSALKNKKFLTFLMFILTITIALLFIWNIKAIEYITALLVSKSVLDSMLSMNTTDIYEIIQKLGLDYTQSQIDEIWKSLNFGSNVYEQIIQKFFYDFVYYDDGKNLYLVFWNMKFNLYSLSFTMIGDVSIIVVLSYFNFITSGFIAQAYENDLKRKLINKIILQDLHYFNSNKSGQLISTIVKDSSIVTSYIKEAPIIYFLSIITILFSAIVMFNISWKLALCVFGLLLVFMLIIFITILISNSSTRKISKISQGLDNELSEKIYNIRLIKSVGTFEKEKKNFDDMINHVGKKKKKKFFASEIPSALIIGGIGSFSMASIIFGVFLFYNETQALISIMTSFTAGVIVMTIPIMQLRQIIGDAPQARVSAVNISNLINSEIFIEKNNTLMINEKINSIELKNVGFVYSESNEYVIKNFNINLVRGKKYAFVGPTGSGKSTIAKLLLRFYDPQDGEILINNKLDFKKLNLKSWLDKIGYVDQEPQILSGNIYENVSYGLENKTQDDIIEACKKAKIHDLIMSWPENYETVLYERGAQLSGGQKQRLVIARLILKDPEILILDEATSALDNIVEAEIQSELEKLMEGRTTISIAHRLSTIKKFDEIYVLEQNKGIVEIGNFEKLISIDGLFKTLYQLSK</sequence>
<feature type="transmembrane region" description="Helical" evidence="8">
    <location>
        <begin position="318"/>
        <end position="343"/>
    </location>
</feature>
<dbReference type="InterPro" id="IPR003439">
    <property type="entry name" value="ABC_transporter-like_ATP-bd"/>
</dbReference>
<dbReference type="AlphaFoldDB" id="S5LXC9"/>
<dbReference type="InterPro" id="IPR017871">
    <property type="entry name" value="ABC_transporter-like_CS"/>
</dbReference>
<evidence type="ECO:0000256" key="2">
    <source>
        <dbReference type="ARBA" id="ARBA00005417"/>
    </source>
</evidence>
<dbReference type="CDD" id="cd07346">
    <property type="entry name" value="ABC_6TM_exporters"/>
    <property type="match status" value="1"/>
</dbReference>
<dbReference type="InterPro" id="IPR027417">
    <property type="entry name" value="P-loop_NTPase"/>
</dbReference>
<organism evidence="11 12">
    <name type="scientific">Spiroplasma taiwanense CT-1</name>
    <dbReference type="NCBI Taxonomy" id="1276220"/>
    <lineage>
        <taxon>Bacteria</taxon>
        <taxon>Bacillati</taxon>
        <taxon>Mycoplasmatota</taxon>
        <taxon>Mollicutes</taxon>
        <taxon>Entomoplasmatales</taxon>
        <taxon>Spiroplasmataceae</taxon>
        <taxon>Spiroplasma</taxon>
    </lineage>
</organism>
<dbReference type="InterPro" id="IPR011527">
    <property type="entry name" value="ABC1_TM_dom"/>
</dbReference>
<gene>
    <name evidence="11" type="ORF">STAIW_v1c06530</name>
</gene>
<dbReference type="STRING" id="1276220.STAIW_v1c06530"/>
<dbReference type="Gene3D" id="1.20.1560.10">
    <property type="entry name" value="ABC transporter type 1, transmembrane domain"/>
    <property type="match status" value="1"/>
</dbReference>
<evidence type="ECO:0000256" key="4">
    <source>
        <dbReference type="ARBA" id="ARBA00022741"/>
    </source>
</evidence>
<name>S5LXC9_9MOLU</name>
<dbReference type="InterPro" id="IPR036640">
    <property type="entry name" value="ABC1_TM_sf"/>
</dbReference>
<evidence type="ECO:0000313" key="12">
    <source>
        <dbReference type="Proteomes" id="UP000014984"/>
    </source>
</evidence>
<dbReference type="KEGG" id="stai:STAIW_v1c06530"/>
<evidence type="ECO:0000256" key="7">
    <source>
        <dbReference type="ARBA" id="ARBA00023136"/>
    </source>
</evidence>
<evidence type="ECO:0000256" key="1">
    <source>
        <dbReference type="ARBA" id="ARBA00004651"/>
    </source>
</evidence>
<dbReference type="GO" id="GO:0016887">
    <property type="term" value="F:ATP hydrolysis activity"/>
    <property type="evidence" value="ECO:0007669"/>
    <property type="project" value="InterPro"/>
</dbReference>
<dbReference type="HOGENOM" id="CLU_000604_84_3_14"/>
<feature type="transmembrane region" description="Helical" evidence="8">
    <location>
        <begin position="349"/>
        <end position="368"/>
    </location>
</feature>
<evidence type="ECO:0000256" key="5">
    <source>
        <dbReference type="ARBA" id="ARBA00022840"/>
    </source>
</evidence>
<feature type="transmembrane region" description="Helical" evidence="8">
    <location>
        <begin position="239"/>
        <end position="257"/>
    </location>
</feature>
<dbReference type="Proteomes" id="UP000014984">
    <property type="component" value="Chromosome"/>
</dbReference>
<keyword evidence="4" id="KW-0547">Nucleotide-binding</keyword>
<dbReference type="InterPro" id="IPR003593">
    <property type="entry name" value="AAA+_ATPase"/>
</dbReference>
<dbReference type="GO" id="GO:0005886">
    <property type="term" value="C:plasma membrane"/>
    <property type="evidence" value="ECO:0007669"/>
    <property type="project" value="UniProtKB-SubCell"/>
</dbReference>
<dbReference type="SMART" id="SM00382">
    <property type="entry name" value="AAA"/>
    <property type="match status" value="1"/>
</dbReference>
<dbReference type="EMBL" id="CP005074">
    <property type="protein sequence ID" value="AGR41271.1"/>
    <property type="molecule type" value="Genomic_DNA"/>
</dbReference>
<keyword evidence="12" id="KW-1185">Reference proteome</keyword>
<evidence type="ECO:0000259" key="9">
    <source>
        <dbReference type="PROSITE" id="PS50893"/>
    </source>
</evidence>
<keyword evidence="3 8" id="KW-0812">Transmembrane</keyword>
<dbReference type="eggNOG" id="COG1132">
    <property type="taxonomic scope" value="Bacteria"/>
</dbReference>
<evidence type="ECO:0000259" key="10">
    <source>
        <dbReference type="PROSITE" id="PS50929"/>
    </source>
</evidence>
<proteinExistence type="inferred from homology"/>
<feature type="transmembrane region" description="Helical" evidence="8">
    <location>
        <begin position="24"/>
        <end position="44"/>
    </location>
</feature>
<dbReference type="GO" id="GO:0015421">
    <property type="term" value="F:ABC-type oligopeptide transporter activity"/>
    <property type="evidence" value="ECO:0007669"/>
    <property type="project" value="TreeGrafter"/>
</dbReference>
<keyword evidence="5 11" id="KW-0067">ATP-binding</keyword>
<dbReference type="PANTHER" id="PTHR43394:SF1">
    <property type="entry name" value="ATP-BINDING CASSETTE SUB-FAMILY B MEMBER 10, MITOCHONDRIAL"/>
    <property type="match status" value="1"/>
</dbReference>
<evidence type="ECO:0000256" key="8">
    <source>
        <dbReference type="SAM" id="Phobius"/>
    </source>
</evidence>
<comment type="subcellular location">
    <subcellularLocation>
        <location evidence="1">Cell membrane</location>
        <topology evidence="1">Multi-pass membrane protein</topology>
    </subcellularLocation>
</comment>
<dbReference type="InterPro" id="IPR039421">
    <property type="entry name" value="Type_1_exporter"/>
</dbReference>
<evidence type="ECO:0000313" key="11">
    <source>
        <dbReference type="EMBL" id="AGR41271.1"/>
    </source>
</evidence>
<feature type="transmembrane region" description="Helical" evidence="8">
    <location>
        <begin position="212"/>
        <end position="233"/>
    </location>
</feature>